<evidence type="ECO:0000313" key="3">
    <source>
        <dbReference type="Proteomes" id="UP000789508"/>
    </source>
</evidence>
<evidence type="ECO:0000256" key="1">
    <source>
        <dbReference type="SAM" id="Coils"/>
    </source>
</evidence>
<organism evidence="2 3">
    <name type="scientific">Ambispora leptoticha</name>
    <dbReference type="NCBI Taxonomy" id="144679"/>
    <lineage>
        <taxon>Eukaryota</taxon>
        <taxon>Fungi</taxon>
        <taxon>Fungi incertae sedis</taxon>
        <taxon>Mucoromycota</taxon>
        <taxon>Glomeromycotina</taxon>
        <taxon>Glomeromycetes</taxon>
        <taxon>Archaeosporales</taxon>
        <taxon>Ambisporaceae</taxon>
        <taxon>Ambispora</taxon>
    </lineage>
</organism>
<proteinExistence type="predicted"/>
<keyword evidence="1" id="KW-0175">Coiled coil</keyword>
<reference evidence="2" key="1">
    <citation type="submission" date="2021-06" db="EMBL/GenBank/DDBJ databases">
        <authorList>
            <person name="Kallberg Y."/>
            <person name="Tangrot J."/>
            <person name="Rosling A."/>
        </authorList>
    </citation>
    <scope>NUCLEOTIDE SEQUENCE</scope>
    <source>
        <strain evidence="2">FL130A</strain>
    </source>
</reference>
<evidence type="ECO:0000313" key="2">
    <source>
        <dbReference type="EMBL" id="CAG8728420.1"/>
    </source>
</evidence>
<gene>
    <name evidence="2" type="ORF">ALEPTO_LOCUS12523</name>
</gene>
<name>A0A9N9IBC5_9GLOM</name>
<feature type="coiled-coil region" evidence="1">
    <location>
        <begin position="193"/>
        <end position="261"/>
    </location>
</feature>
<sequence length="321" mass="36701">SQVKNNGVNLSHLDIQKRELITLRGITTSQVRTREKLSDTPAYCFLKADSQEQDVPKSKVIIPKVINLDFPLQPIPINSSTKKLDQVRNKKSEHFETHLSRKDLTNCSTNCLKAWEGIIHKYCQEKEVIERKLENKVKIIIRDENSFAYTIINEEGITTEQVFGSGSTKFGYHATVVGGVIPFVNAVALALEYLELEEKVQEQGKNIEELTTKKDNLTEELIQTQTEIETVKQYLEWKQKIKDLKKELAQKEQDYQELTHEQTITDQTLTAIQQTSQQGQEIVEEMVGLATDLLEINKSGMGNSKVKQLTANLRKLKKQMK</sequence>
<comment type="caution">
    <text evidence="2">The sequence shown here is derived from an EMBL/GenBank/DDBJ whole genome shotgun (WGS) entry which is preliminary data.</text>
</comment>
<keyword evidence="3" id="KW-1185">Reference proteome</keyword>
<dbReference type="OrthoDB" id="10361757at2759"/>
<feature type="non-terminal residue" evidence="2">
    <location>
        <position position="321"/>
    </location>
</feature>
<dbReference type="EMBL" id="CAJVPS010029294">
    <property type="protein sequence ID" value="CAG8728420.1"/>
    <property type="molecule type" value="Genomic_DNA"/>
</dbReference>
<accession>A0A9N9IBC5</accession>
<protein>
    <submittedName>
        <fullName evidence="2">2071_t:CDS:1</fullName>
    </submittedName>
</protein>
<dbReference type="AlphaFoldDB" id="A0A9N9IBC5"/>
<dbReference type="Proteomes" id="UP000789508">
    <property type="component" value="Unassembled WGS sequence"/>
</dbReference>